<proteinExistence type="predicted"/>
<sequence>MCSFSCSSDLDFNQVNDLKLEPVVEANFSHFDVPATAFVASNGSERLWGYDDQDFDVFRDKYFNSYLQRADFYFEINNTINRAFSLSIVLFDSNDNQLTTIKIDVPAYLGSTSMITRTENFQNTRLDLLKRTRKMRFLVELERGSGPALDRNSTGSLVLRSSATVYLKIQ</sequence>
<keyword evidence="2" id="KW-1185">Reference proteome</keyword>
<gene>
    <name evidence="1" type="ORF">AAGV28_02145</name>
</gene>
<dbReference type="Proteomes" id="UP001574169">
    <property type="component" value="Unassembled WGS sequence"/>
</dbReference>
<evidence type="ECO:0000313" key="2">
    <source>
        <dbReference type="Proteomes" id="UP001574169"/>
    </source>
</evidence>
<dbReference type="EMBL" id="JBCFQL010000002">
    <property type="protein sequence ID" value="MFA9190159.1"/>
    <property type="molecule type" value="Genomic_DNA"/>
</dbReference>
<comment type="caution">
    <text evidence="1">The sequence shown here is derived from an EMBL/GenBank/DDBJ whole genome shotgun (WGS) entry which is preliminary data.</text>
</comment>
<reference evidence="1 2" key="1">
    <citation type="submission" date="2024-04" db="EMBL/GenBank/DDBJ databases">
        <title>New Clade of Flavobacterium.</title>
        <authorList>
            <person name="Matos L."/>
            <person name="Proenca D.N."/>
            <person name="Fransisco R.M."/>
            <person name="Chung A.P."/>
            <person name="Maccario L."/>
            <person name="Sorensen S.J."/>
            <person name="Morais P.V."/>
        </authorList>
    </citation>
    <scope>NUCLEOTIDE SEQUENCE [LARGE SCALE GENOMIC DNA]</scope>
    <source>
        <strain evidence="1 2">FZUC8N2.13</strain>
    </source>
</reference>
<organism evidence="1 2">
    <name type="scientific">Flavobacterium zubiriense</name>
    <dbReference type="NCBI Taxonomy" id="3138075"/>
    <lineage>
        <taxon>Bacteria</taxon>
        <taxon>Pseudomonadati</taxon>
        <taxon>Bacteroidota</taxon>
        <taxon>Flavobacteriia</taxon>
        <taxon>Flavobacteriales</taxon>
        <taxon>Flavobacteriaceae</taxon>
        <taxon>Flavobacterium</taxon>
    </lineage>
</organism>
<evidence type="ECO:0000313" key="1">
    <source>
        <dbReference type="EMBL" id="MFA9190159.1"/>
    </source>
</evidence>
<accession>A0ABV4TAZ1</accession>
<dbReference type="RefSeq" id="WP_373405185.1">
    <property type="nucleotide sequence ID" value="NZ_JBCFQL010000002.1"/>
</dbReference>
<protein>
    <submittedName>
        <fullName evidence="1">Uncharacterized protein</fullName>
    </submittedName>
</protein>
<name>A0ABV4TAZ1_9FLAO</name>